<evidence type="ECO:0000256" key="3">
    <source>
        <dbReference type="ARBA" id="ARBA00022692"/>
    </source>
</evidence>
<comment type="subcellular location">
    <subcellularLocation>
        <location evidence="1">Membrane</location>
        <topology evidence="1">Multi-pass membrane protein</topology>
    </subcellularLocation>
</comment>
<evidence type="ECO:0000256" key="2">
    <source>
        <dbReference type="ARBA" id="ARBA00009773"/>
    </source>
</evidence>
<evidence type="ECO:0000256" key="1">
    <source>
        <dbReference type="ARBA" id="ARBA00004141"/>
    </source>
</evidence>
<keyword evidence="4 6" id="KW-1133">Transmembrane helix</keyword>
<evidence type="ECO:0000256" key="5">
    <source>
        <dbReference type="ARBA" id="ARBA00023136"/>
    </source>
</evidence>
<feature type="transmembrane region" description="Helical" evidence="6">
    <location>
        <begin position="274"/>
        <end position="291"/>
    </location>
</feature>
<feature type="transmembrane region" description="Helical" evidence="6">
    <location>
        <begin position="241"/>
        <end position="262"/>
    </location>
</feature>
<feature type="transmembrane region" description="Helical" evidence="6">
    <location>
        <begin position="59"/>
        <end position="81"/>
    </location>
</feature>
<dbReference type="PANTHER" id="PTHR21716:SF61">
    <property type="entry name" value="BLR8064 PROTEIN"/>
    <property type="match status" value="1"/>
</dbReference>
<evidence type="ECO:0000256" key="6">
    <source>
        <dbReference type="SAM" id="Phobius"/>
    </source>
</evidence>
<reference evidence="7 8" key="1">
    <citation type="submission" date="2021-03" db="EMBL/GenBank/DDBJ databases">
        <title>Draft genome sequence of Janthinobacterium sp. strain PLB02 isolated from infected primmorphs (Lubomirskia baicalensis).</title>
        <authorList>
            <person name="Chernogor L.I."/>
            <person name="Belikov S.I."/>
            <person name="Petrushin I.S."/>
        </authorList>
    </citation>
    <scope>NUCLEOTIDE SEQUENCE [LARGE SCALE GENOMIC DNA]</scope>
    <source>
        <strain evidence="7 8">PLB02</strain>
    </source>
</reference>
<dbReference type="RefSeq" id="WP_151093603.1">
    <property type="nucleotide sequence ID" value="NZ_CP071520.1"/>
</dbReference>
<feature type="transmembrane region" description="Helical" evidence="6">
    <location>
        <begin position="311"/>
        <end position="342"/>
    </location>
</feature>
<proteinExistence type="inferred from homology"/>
<feature type="transmembrane region" description="Helical" evidence="6">
    <location>
        <begin position="214"/>
        <end position="235"/>
    </location>
</feature>
<protein>
    <submittedName>
        <fullName evidence="7">AI-2E family transporter</fullName>
    </submittedName>
</protein>
<dbReference type="Proteomes" id="UP000662821">
    <property type="component" value="Chromosome"/>
</dbReference>
<dbReference type="EMBL" id="CP071520">
    <property type="protein sequence ID" value="QSX98150.1"/>
    <property type="molecule type" value="Genomic_DNA"/>
</dbReference>
<feature type="transmembrane region" description="Helical" evidence="6">
    <location>
        <begin position="31"/>
        <end position="47"/>
    </location>
</feature>
<accession>A0AAJ4T701</accession>
<sequence>MNDTQRDIVSAGFSLALIAVTAFVMQRFFLPLVWAGILCVATWPLYLRVRAALGQRPIIAAAALTLAFACIFIIPVLFGVAQAAREVPVLANFIVHANADGLPVPDWVAHIPLAGSAIGDWWLATLSQPHGLGHFFAGSAVGGFHSARDMLKVLGADVFHRLVDFGLAFLCLFFFYKDGEALTRQITAVGSHFLRPERWGRYAQKIPTAIRATVNGLVLVGLAEGVLIGIAYAIAGLPSPALWAFATGILAIIPFGAPLAYLCAAALLVFQGNVGAAIGVAAWGTIVLFVADHFVRPGMIGNATRLPFLAVLFGILGGVETLGLVGLFIGPVVMVLFVTLWYEANATDRVPPANMPSSTAADAGADALAGTVAGTAAETPASPAAPERTQ</sequence>
<gene>
    <name evidence="7" type="ORF">J3P46_09700</name>
</gene>
<feature type="transmembrane region" description="Helical" evidence="6">
    <location>
        <begin position="158"/>
        <end position="176"/>
    </location>
</feature>
<keyword evidence="5 6" id="KW-0472">Membrane</keyword>
<dbReference type="InterPro" id="IPR002549">
    <property type="entry name" value="AI-2E-like"/>
</dbReference>
<name>A0AAJ4T701_9BURK</name>
<evidence type="ECO:0000313" key="8">
    <source>
        <dbReference type="Proteomes" id="UP000662821"/>
    </source>
</evidence>
<dbReference type="AlphaFoldDB" id="A0AAJ4T701"/>
<feature type="transmembrane region" description="Helical" evidence="6">
    <location>
        <begin position="7"/>
        <end position="25"/>
    </location>
</feature>
<organism evidence="7 8">
    <name type="scientific">Janthinobacterium lividum</name>
    <dbReference type="NCBI Taxonomy" id="29581"/>
    <lineage>
        <taxon>Bacteria</taxon>
        <taxon>Pseudomonadati</taxon>
        <taxon>Pseudomonadota</taxon>
        <taxon>Betaproteobacteria</taxon>
        <taxon>Burkholderiales</taxon>
        <taxon>Oxalobacteraceae</taxon>
        <taxon>Janthinobacterium</taxon>
    </lineage>
</organism>
<dbReference type="GO" id="GO:0016020">
    <property type="term" value="C:membrane"/>
    <property type="evidence" value="ECO:0007669"/>
    <property type="project" value="UniProtKB-SubCell"/>
</dbReference>
<evidence type="ECO:0000256" key="4">
    <source>
        <dbReference type="ARBA" id="ARBA00022989"/>
    </source>
</evidence>
<dbReference type="PANTHER" id="PTHR21716">
    <property type="entry name" value="TRANSMEMBRANE PROTEIN"/>
    <property type="match status" value="1"/>
</dbReference>
<comment type="similarity">
    <text evidence="2">Belongs to the autoinducer-2 exporter (AI-2E) (TC 2.A.86) family.</text>
</comment>
<keyword evidence="3 6" id="KW-0812">Transmembrane</keyword>
<evidence type="ECO:0000313" key="7">
    <source>
        <dbReference type="EMBL" id="QSX98150.1"/>
    </source>
</evidence>
<dbReference type="Pfam" id="PF01594">
    <property type="entry name" value="AI-2E_transport"/>
    <property type="match status" value="1"/>
</dbReference>